<evidence type="ECO:0000256" key="3">
    <source>
        <dbReference type="ARBA" id="ARBA00022786"/>
    </source>
</evidence>
<dbReference type="SUPFAM" id="SSF50978">
    <property type="entry name" value="WD40 repeat-like"/>
    <property type="match status" value="2"/>
</dbReference>
<feature type="domain" description="NWD NACHT-NTPase N-terminal" evidence="6">
    <location>
        <begin position="39"/>
        <end position="191"/>
    </location>
</feature>
<dbReference type="EMBL" id="RYZI01000508">
    <property type="protein sequence ID" value="RWA04861.1"/>
    <property type="molecule type" value="Genomic_DNA"/>
</dbReference>
<keyword evidence="3" id="KW-0833">Ubl conjugation pathway</keyword>
<feature type="repeat" description="WD" evidence="4">
    <location>
        <begin position="1395"/>
        <end position="1428"/>
    </location>
</feature>
<dbReference type="PROSITE" id="PS00678">
    <property type="entry name" value="WD_REPEATS_1"/>
    <property type="match status" value="3"/>
</dbReference>
<dbReference type="InterPro" id="IPR019775">
    <property type="entry name" value="WD40_repeat_CS"/>
</dbReference>
<dbReference type="Pfam" id="PF00400">
    <property type="entry name" value="WD40"/>
    <property type="match status" value="7"/>
</dbReference>
<evidence type="ECO:0000313" key="9">
    <source>
        <dbReference type="Proteomes" id="UP000286045"/>
    </source>
</evidence>
<feature type="repeat" description="WD" evidence="4">
    <location>
        <begin position="1456"/>
        <end position="1490"/>
    </location>
</feature>
<evidence type="ECO:0000256" key="2">
    <source>
        <dbReference type="ARBA" id="ARBA00022737"/>
    </source>
</evidence>
<gene>
    <name evidence="8" type="ORF">EKO27_g10243</name>
</gene>
<feature type="region of interest" description="Disordered" evidence="5">
    <location>
        <begin position="188"/>
        <end position="224"/>
    </location>
</feature>
<feature type="compositionally biased region" description="Acidic residues" evidence="5">
    <location>
        <begin position="317"/>
        <end position="331"/>
    </location>
</feature>
<dbReference type="Pfam" id="PF24883">
    <property type="entry name" value="NPHP3_N"/>
    <property type="match status" value="1"/>
</dbReference>
<keyword evidence="2" id="KW-0677">Repeat</keyword>
<dbReference type="PROSITE" id="PS50294">
    <property type="entry name" value="WD_REPEATS_REGION"/>
    <property type="match status" value="7"/>
</dbReference>
<dbReference type="InterPro" id="IPR015943">
    <property type="entry name" value="WD40/YVTN_repeat-like_dom_sf"/>
</dbReference>
<evidence type="ECO:0000256" key="4">
    <source>
        <dbReference type="PROSITE-ProRule" id="PRU00221"/>
    </source>
</evidence>
<dbReference type="CDD" id="cd00200">
    <property type="entry name" value="WD40"/>
    <property type="match status" value="1"/>
</dbReference>
<dbReference type="InterPro" id="IPR001680">
    <property type="entry name" value="WD40_rpt"/>
</dbReference>
<dbReference type="InterPro" id="IPR051983">
    <property type="entry name" value="WSB_SOCS-box_domain"/>
</dbReference>
<evidence type="ECO:0000256" key="5">
    <source>
        <dbReference type="SAM" id="MobiDB-lite"/>
    </source>
</evidence>
<evidence type="ECO:0000259" key="6">
    <source>
        <dbReference type="Pfam" id="PF17100"/>
    </source>
</evidence>
<feature type="region of interest" description="Disordered" evidence="5">
    <location>
        <begin position="1287"/>
        <end position="1308"/>
    </location>
</feature>
<keyword evidence="9" id="KW-1185">Reference proteome</keyword>
<feature type="repeat" description="WD" evidence="4">
    <location>
        <begin position="1353"/>
        <end position="1394"/>
    </location>
</feature>
<feature type="repeat" description="WD" evidence="4">
    <location>
        <begin position="1245"/>
        <end position="1279"/>
    </location>
</feature>
<evidence type="ECO:0000256" key="1">
    <source>
        <dbReference type="ARBA" id="ARBA00022574"/>
    </source>
</evidence>
<dbReference type="PRINTS" id="PR00320">
    <property type="entry name" value="GPROTEINBRPT"/>
</dbReference>
<dbReference type="InterPro" id="IPR020472">
    <property type="entry name" value="WD40_PAC1"/>
</dbReference>
<organism evidence="8 9">
    <name type="scientific">Xylaria grammica</name>
    <dbReference type="NCBI Taxonomy" id="363999"/>
    <lineage>
        <taxon>Eukaryota</taxon>
        <taxon>Fungi</taxon>
        <taxon>Dikarya</taxon>
        <taxon>Ascomycota</taxon>
        <taxon>Pezizomycotina</taxon>
        <taxon>Sordariomycetes</taxon>
        <taxon>Xylariomycetidae</taxon>
        <taxon>Xylariales</taxon>
        <taxon>Xylariaceae</taxon>
        <taxon>Xylaria</taxon>
    </lineage>
</organism>
<feature type="repeat" description="WD" evidence="4">
    <location>
        <begin position="976"/>
        <end position="1017"/>
    </location>
</feature>
<accession>A0A439CS03</accession>
<reference evidence="8 9" key="1">
    <citation type="submission" date="2018-12" db="EMBL/GenBank/DDBJ databases">
        <title>Draft genome sequence of Xylaria grammica IHI A82.</title>
        <authorList>
            <person name="Buettner E."/>
            <person name="Kellner H."/>
        </authorList>
    </citation>
    <scope>NUCLEOTIDE SEQUENCE [LARGE SCALE GENOMIC DNA]</scope>
    <source>
        <strain evidence="8 9">IHI A82</strain>
    </source>
</reference>
<dbReference type="SMART" id="SM00320">
    <property type="entry name" value="WD40"/>
    <property type="match status" value="11"/>
</dbReference>
<protein>
    <submittedName>
        <fullName evidence="8">Uncharacterized protein</fullName>
    </submittedName>
</protein>
<dbReference type="Gene3D" id="2.130.10.10">
    <property type="entry name" value="YVTN repeat-like/Quinoprotein amine dehydrogenase"/>
    <property type="match status" value="4"/>
</dbReference>
<feature type="repeat" description="WD" evidence="4">
    <location>
        <begin position="1310"/>
        <end position="1351"/>
    </location>
</feature>
<proteinExistence type="predicted"/>
<feature type="domain" description="Nephrocystin 3-like N-terminal" evidence="7">
    <location>
        <begin position="371"/>
        <end position="533"/>
    </location>
</feature>
<evidence type="ECO:0000313" key="8">
    <source>
        <dbReference type="EMBL" id="RWA04861.1"/>
    </source>
</evidence>
<keyword evidence="1 4" id="KW-0853">WD repeat</keyword>
<sequence>MMEPIKKSKIFSTWLKKLRGRNRQSAPIQTAVEPEDDASLWDVAYDILKEQHADLISRYETIVSVSLMREEEGLNCYINRIDQTNTAARRAQMAKTLDIWLQWVGNEEPDARRWGRRERTGQALGVIMRLLIREPLYTSLAWLATCFGIQATIRCDPPPGTVLPLTIYVASRMQWYLSLSKLISNDEAPMEDMSGSTTPDTSTDASEDMSGSTTSDTWTTESEENLRRACQRAKALRIGIINLYKAILHIEIHAACSSSEYVPLPPKTENPEDAQNDLHQNCPTEHDISALEQALVQPSGNEMEVRLQRLVKVAEPQENDTNSEDDTSSEDELIEKLHIPHQSLTSHWRFLGDCSRWETPHNVDFAIRCSYRVLWITGDATGKTVFLQSIVQRLSDPGFKLPSEPRATVAYVFRDSELKSRQGNPALILRSLIWQILRSQRSLSKHLKHKLSSTKRDDFDDSSDFYALSTLLYTLLQDDELNTTYLVLDGLEELCREASDTAQDPLRNKWGLADMLRLICTSSQFSDRVKWLVSTNEDTIIAAQRQFKNEARQDVKMTPIANVSPTLTGDGSPLADSDKTPQIGLPDHEMQETDAKYTEADHNARDSGSMQAHTVSLSTHDSIRHAVDQYTSLKVKELASRAGYGGNLQAVITQKLQACSGGSVSWVDLACDIIESKGVPWNAPDMIENLSPDVDGLYDQMKMMIQDLSKEDEKLCNDILLTAFIAFRPLSFLEISNLVNLRAEVDLKVVIGRMCFAFLEMIEGKVCFKNSEAREYQRKQMEKTHSFSQTHAEMARQCLRATLDDIHRRDDDKSGLASYATIYWTRHLLAIDIFQFPDLIESVSNLLKSHLMHWLQALTQQNLLVQAQKHLEILESTWAEKTEQDLRSVRESGGIDSPGNPAVTTLLQNVRKAIWFLDYHHALHTPEGVSPYNTLLFCPDANELKDPLHFREILGLTTLPIVGLPSRQLAPSSDVLRGHSDTVQDCAYSPDGRLIASVSRDKSLRLWDSGTGKLQHVLDAPNLEHTISQVVFSPECRGMLAATDSRGIQVWCVSTGAPAKPSVSTLNIESIRHIAFSSNGDYLIAVTPGRVIRWQLPSYQESEWIDLGAESSLLFRARFSSDESLLAWSTTKHEIFVWNIEKAKVCHQLTGHCRYVHDISFSPDSGLLASCSEDSTVRIWDTKTGEMLSKLSISGKEKEGLSVSFSPDGLRLACGSGGRGGGHMYLWKAVPSALGVKSYEEERVFLGHISPVTAIRFSRDGRRILSSSWDDTLRIWQVDRLKVGVTAKDTTGSSQEQSATGSQEPPQTVLECHSDTVSLVAFSPNGTTVASASYSGDIMLWGVDKGTPLRTLAGGHTGGICSLAFSQDGNTLLSASSDNTIGIWNLRAGKMVCRLKGHTGSVKDAVFSPNGHYVASASYDSTVRVWDVTGSLKGEATAVEGEHGTEPIIQTNCTSLSKHRYHAHCVAFSPDGRYLASGGDDRHIPIWDLQVLGYRGGNQEADSQLGEQQQHNKTGDDVMKQACCEISRPINNRLSSVYDLVFAPPDGETLVSVIQSWEGSNICIWKATKPRKREPRDWQFVLSFDGRKTWPNRPFRTVRFDPEHPNVLLSENGPLLVKTSSWVVASSMTAPPGTLYGVLEDGRHQTWITRNGEKLIFIPSRYEVDKEAFRVEGNRVVVGCGTGEVLIFGFEDRA</sequence>
<feature type="compositionally biased region" description="Polar residues" evidence="5">
    <location>
        <begin position="194"/>
        <end position="204"/>
    </location>
</feature>
<comment type="caution">
    <text evidence="8">The sequence shown here is derived from an EMBL/GenBank/DDBJ whole genome shotgun (WGS) entry which is preliminary data.</text>
</comment>
<evidence type="ECO:0000259" key="7">
    <source>
        <dbReference type="Pfam" id="PF24883"/>
    </source>
</evidence>
<name>A0A439CS03_9PEZI</name>
<feature type="compositionally biased region" description="Polar residues" evidence="5">
    <location>
        <begin position="1288"/>
        <end position="1306"/>
    </location>
</feature>
<dbReference type="Pfam" id="PF17100">
    <property type="entry name" value="NACHT_N"/>
    <property type="match status" value="1"/>
</dbReference>
<dbReference type="InterPro" id="IPR031359">
    <property type="entry name" value="NACHT_N"/>
</dbReference>
<dbReference type="PANTHER" id="PTHR15622">
    <property type="entry name" value="WD40 REPEAT PROTEIN"/>
    <property type="match status" value="1"/>
</dbReference>
<dbReference type="GO" id="GO:0000209">
    <property type="term" value="P:protein polyubiquitination"/>
    <property type="evidence" value="ECO:0007669"/>
    <property type="project" value="TreeGrafter"/>
</dbReference>
<dbReference type="PROSITE" id="PS50082">
    <property type="entry name" value="WD_REPEATS_2"/>
    <property type="match status" value="7"/>
</dbReference>
<feature type="repeat" description="WD" evidence="4">
    <location>
        <begin position="1149"/>
        <end position="1190"/>
    </location>
</feature>
<feature type="region of interest" description="Disordered" evidence="5">
    <location>
        <begin position="312"/>
        <end position="331"/>
    </location>
</feature>
<dbReference type="Proteomes" id="UP000286045">
    <property type="component" value="Unassembled WGS sequence"/>
</dbReference>
<dbReference type="InterPro" id="IPR036322">
    <property type="entry name" value="WD40_repeat_dom_sf"/>
</dbReference>
<dbReference type="STRING" id="363999.A0A439CS03"/>
<dbReference type="InterPro" id="IPR056884">
    <property type="entry name" value="NPHP3-like_N"/>
</dbReference>
<dbReference type="PANTHER" id="PTHR15622:SF2">
    <property type="entry name" value="U4_U6 SMALL NUCLEAR RIBONUCLEOPROTEIN PRP4"/>
    <property type="match status" value="1"/>
</dbReference>